<evidence type="ECO:0000313" key="3">
    <source>
        <dbReference type="EMBL" id="MDT0635333.1"/>
    </source>
</evidence>
<dbReference type="PANTHER" id="PTHR30035:SF3">
    <property type="entry name" value="INTERMEMBRANE PHOSPHOLIPID TRANSPORT SYSTEM LIPOPROTEIN MLAA"/>
    <property type="match status" value="1"/>
</dbReference>
<sequence length="254" mass="27656">MIWHRQGGMNPALLGICLAVLLAGCAGTPPPPATVQPETPAARDAEDTTANPLAIYDPLEPFNQRVYRFNALADRYVLLPALDVYRTVAPPPARQGVSNFFDNIGEIVTFANTLLQGKGHDAAVTLGRFLVNSTLGVAGLMDPATDLGLARRDEDFGQTLGAWGMGPGPYLVLPLLGPSTLRDTGGLAADFGIEFAIDPLLLSGNPGRRVAYWTAYALDTRERQDFRYYQTGSPFEYTLVRLIYVNFRALQIER</sequence>
<dbReference type="PRINTS" id="PR01805">
    <property type="entry name" value="VACJLIPOPROT"/>
</dbReference>
<dbReference type="Proteomes" id="UP001251857">
    <property type="component" value="Unassembled WGS sequence"/>
</dbReference>
<dbReference type="PANTHER" id="PTHR30035">
    <property type="entry name" value="LIPOPROTEIN VACJ-RELATED"/>
    <property type="match status" value="1"/>
</dbReference>
<reference evidence="3 4" key="1">
    <citation type="submission" date="2023-09" db="EMBL/GenBank/DDBJ databases">
        <authorList>
            <person name="Rey-Velasco X."/>
        </authorList>
    </citation>
    <scope>NUCLEOTIDE SEQUENCE [LARGE SCALE GENOMIC DNA]</scope>
    <source>
        <strain evidence="3 4">W335</strain>
    </source>
</reference>
<dbReference type="InterPro" id="IPR007428">
    <property type="entry name" value="MlaA"/>
</dbReference>
<evidence type="ECO:0000256" key="2">
    <source>
        <dbReference type="ARBA" id="ARBA00022729"/>
    </source>
</evidence>
<keyword evidence="2" id="KW-0732">Signal</keyword>
<comment type="caution">
    <text evidence="3">The sequence shown here is derived from an EMBL/GenBank/DDBJ whole genome shotgun (WGS) entry which is preliminary data.</text>
</comment>
<keyword evidence="4" id="KW-1185">Reference proteome</keyword>
<evidence type="ECO:0000256" key="1">
    <source>
        <dbReference type="ARBA" id="ARBA00010634"/>
    </source>
</evidence>
<proteinExistence type="inferred from homology"/>
<dbReference type="EMBL" id="JAVRIB010000009">
    <property type="protein sequence ID" value="MDT0635333.1"/>
    <property type="molecule type" value="Genomic_DNA"/>
</dbReference>
<dbReference type="Pfam" id="PF04333">
    <property type="entry name" value="MlaA"/>
    <property type="match status" value="1"/>
</dbReference>
<evidence type="ECO:0000313" key="4">
    <source>
        <dbReference type="Proteomes" id="UP001251857"/>
    </source>
</evidence>
<protein>
    <submittedName>
        <fullName evidence="3">MlaA family lipoprotein</fullName>
    </submittedName>
</protein>
<accession>A0ABU3C1A7</accession>
<organism evidence="3 4">
    <name type="scientific">Spectribacter hydrogenoxidans</name>
    <dbReference type="NCBI Taxonomy" id="3075608"/>
    <lineage>
        <taxon>Bacteria</taxon>
        <taxon>Pseudomonadati</taxon>
        <taxon>Pseudomonadota</taxon>
        <taxon>Gammaproteobacteria</taxon>
        <taxon>Salinisphaerales</taxon>
        <taxon>Salinisphaeraceae</taxon>
        <taxon>Spectribacter</taxon>
    </lineage>
</organism>
<name>A0ABU3C1A7_9GAMM</name>
<keyword evidence="3" id="KW-0449">Lipoprotein</keyword>
<dbReference type="RefSeq" id="WP_311653228.1">
    <property type="nucleotide sequence ID" value="NZ_JAVRIB010000009.1"/>
</dbReference>
<dbReference type="PROSITE" id="PS51257">
    <property type="entry name" value="PROKAR_LIPOPROTEIN"/>
    <property type="match status" value="1"/>
</dbReference>
<comment type="similarity">
    <text evidence="1">Belongs to the MlaA family.</text>
</comment>
<gene>
    <name evidence="3" type="ORF">RM532_10235</name>
</gene>